<keyword evidence="3" id="KW-1185">Reference proteome</keyword>
<dbReference type="RefSeq" id="WP_344941230.1">
    <property type="nucleotide sequence ID" value="NZ_BAAAZR010000008.1"/>
</dbReference>
<dbReference type="InterPro" id="IPR003615">
    <property type="entry name" value="HNH_nuc"/>
</dbReference>
<evidence type="ECO:0000259" key="1">
    <source>
        <dbReference type="Pfam" id="PF01844"/>
    </source>
</evidence>
<dbReference type="EMBL" id="BAAAZR010000008">
    <property type="protein sequence ID" value="GAA3813292.1"/>
    <property type="molecule type" value="Genomic_DNA"/>
</dbReference>
<dbReference type="Gene3D" id="1.10.30.50">
    <property type="match status" value="1"/>
</dbReference>
<dbReference type="Pfam" id="PF01844">
    <property type="entry name" value="HNH"/>
    <property type="match status" value="1"/>
</dbReference>
<dbReference type="Proteomes" id="UP001500888">
    <property type="component" value="Unassembled WGS sequence"/>
</dbReference>
<protein>
    <recommendedName>
        <fullName evidence="1">HNH domain-containing protein</fullName>
    </recommendedName>
</protein>
<reference evidence="3" key="1">
    <citation type="journal article" date="2019" name="Int. J. Syst. Evol. Microbiol.">
        <title>The Global Catalogue of Microorganisms (GCM) 10K type strain sequencing project: providing services to taxonomists for standard genome sequencing and annotation.</title>
        <authorList>
            <consortium name="The Broad Institute Genomics Platform"/>
            <consortium name="The Broad Institute Genome Sequencing Center for Infectious Disease"/>
            <person name="Wu L."/>
            <person name="Ma J."/>
        </authorList>
    </citation>
    <scope>NUCLEOTIDE SEQUENCE [LARGE SCALE GENOMIC DNA]</scope>
    <source>
        <strain evidence="3">JCM 16908</strain>
    </source>
</reference>
<accession>A0ABP7IA36</accession>
<organism evidence="2 3">
    <name type="scientific">Sphaerisporangium flaviroseum</name>
    <dbReference type="NCBI Taxonomy" id="509199"/>
    <lineage>
        <taxon>Bacteria</taxon>
        <taxon>Bacillati</taxon>
        <taxon>Actinomycetota</taxon>
        <taxon>Actinomycetes</taxon>
        <taxon>Streptosporangiales</taxon>
        <taxon>Streptosporangiaceae</taxon>
        <taxon>Sphaerisporangium</taxon>
    </lineage>
</organism>
<name>A0ABP7IA36_9ACTN</name>
<dbReference type="InterPro" id="IPR002711">
    <property type="entry name" value="HNH"/>
</dbReference>
<feature type="domain" description="HNH" evidence="1">
    <location>
        <begin position="347"/>
        <end position="395"/>
    </location>
</feature>
<evidence type="ECO:0000313" key="3">
    <source>
        <dbReference type="Proteomes" id="UP001500888"/>
    </source>
</evidence>
<gene>
    <name evidence="2" type="ORF">GCM10022226_37530</name>
</gene>
<dbReference type="CDD" id="cd00085">
    <property type="entry name" value="HNHc"/>
    <property type="match status" value="1"/>
</dbReference>
<comment type="caution">
    <text evidence="2">The sequence shown here is derived from an EMBL/GenBank/DDBJ whole genome shotgun (WGS) entry which is preliminary data.</text>
</comment>
<proteinExistence type="predicted"/>
<sequence length="440" mass="49710">MTLIILNGEGLADLSSYLPGEQPADLATLDELCADGLWPEQEDEPEAWLVWPAEDRNGHLHLPLYRRDGAQHVGPPTWLINYLRQEAVIWAGDVLRFKSSAACVAVKTSHCCGRAIDIAVVSAKGRVLFDQQLKCPCERALGPHFADIAEKLLEVVLWDNKRRNSHILVGWGMRGVLALTAEIRLLSEHPERRLRRWGWRAGGIKWEDAQTWDLYWRCDSQYGGAGYRRFVLANSTAVDECRTVLDRVRQMAKSDLMGNIPVEVLSELPTVNMGRAILLPIRLGRDRFLHRSERAQYRYLCELAGEYDRQGIGQRMGSDQSSDRRRSSPARRAVLIRCKDSCENFDCENPGFPSDTAVGGGPILDVDHIDDYARGGRDHPDTMIALCPNCHAVKTRGRSRDILREKLRKTARERHLAWWVDAEMADVTAADPKLLTAPQF</sequence>
<evidence type="ECO:0000313" key="2">
    <source>
        <dbReference type="EMBL" id="GAA3813292.1"/>
    </source>
</evidence>